<dbReference type="PANTHER" id="PTHR32322">
    <property type="entry name" value="INNER MEMBRANE TRANSPORTER"/>
    <property type="match status" value="1"/>
</dbReference>
<evidence type="ECO:0000256" key="3">
    <source>
        <dbReference type="ARBA" id="ARBA00022692"/>
    </source>
</evidence>
<feature type="transmembrane region" description="Helical" evidence="6">
    <location>
        <begin position="235"/>
        <end position="255"/>
    </location>
</feature>
<dbReference type="InterPro" id="IPR050638">
    <property type="entry name" value="AA-Vitamin_Transporters"/>
</dbReference>
<dbReference type="Pfam" id="PF00892">
    <property type="entry name" value="EamA"/>
    <property type="match status" value="2"/>
</dbReference>
<comment type="similarity">
    <text evidence="2">Belongs to the EamA transporter family.</text>
</comment>
<evidence type="ECO:0000313" key="8">
    <source>
        <dbReference type="EMBL" id="ACL43504.1"/>
    </source>
</evidence>
<accession>B8HLL6</accession>
<reference evidence="8" key="1">
    <citation type="submission" date="2009-01" db="EMBL/GenBank/DDBJ databases">
        <title>Complete sequence of chromosome Cyanothece sp. PCC 7425.</title>
        <authorList>
            <consortium name="US DOE Joint Genome Institute"/>
            <person name="Lucas S."/>
            <person name="Copeland A."/>
            <person name="Lapidus A."/>
            <person name="Glavina del Rio T."/>
            <person name="Dalin E."/>
            <person name="Tice H."/>
            <person name="Bruce D."/>
            <person name="Goodwin L."/>
            <person name="Pitluck S."/>
            <person name="Sims D."/>
            <person name="Meineke L."/>
            <person name="Brettin T."/>
            <person name="Detter J.C."/>
            <person name="Han C."/>
            <person name="Larimer F."/>
            <person name="Land M."/>
            <person name="Hauser L."/>
            <person name="Kyrpides N."/>
            <person name="Ovchinnikova G."/>
            <person name="Liberton M."/>
            <person name="Stoeckel J."/>
            <person name="Banerjee A."/>
            <person name="Singh A."/>
            <person name="Page L."/>
            <person name="Sato H."/>
            <person name="Zhao L."/>
            <person name="Sherman L."/>
            <person name="Pakrasi H."/>
            <person name="Richardson P."/>
        </authorList>
    </citation>
    <scope>NUCLEOTIDE SEQUENCE</scope>
    <source>
        <strain evidence="8">PCC 7425</strain>
    </source>
</reference>
<feature type="transmembrane region" description="Helical" evidence="6">
    <location>
        <begin position="202"/>
        <end position="223"/>
    </location>
</feature>
<dbReference type="EMBL" id="CP001344">
    <property type="protein sequence ID" value="ACL43504.1"/>
    <property type="molecule type" value="Genomic_DNA"/>
</dbReference>
<dbReference type="InterPro" id="IPR000620">
    <property type="entry name" value="EamA_dom"/>
</dbReference>
<dbReference type="InterPro" id="IPR037185">
    <property type="entry name" value="EmrE-like"/>
</dbReference>
<dbReference type="PANTHER" id="PTHR32322:SF2">
    <property type="entry name" value="EAMA DOMAIN-CONTAINING PROTEIN"/>
    <property type="match status" value="1"/>
</dbReference>
<evidence type="ECO:0000256" key="5">
    <source>
        <dbReference type="ARBA" id="ARBA00023136"/>
    </source>
</evidence>
<keyword evidence="5 6" id="KW-0472">Membrane</keyword>
<evidence type="ECO:0000256" key="6">
    <source>
        <dbReference type="SAM" id="Phobius"/>
    </source>
</evidence>
<dbReference type="STRING" id="395961.Cyan7425_1120"/>
<evidence type="ECO:0000256" key="1">
    <source>
        <dbReference type="ARBA" id="ARBA00004141"/>
    </source>
</evidence>
<feature type="transmembrane region" description="Helical" evidence="6">
    <location>
        <begin position="169"/>
        <end position="190"/>
    </location>
</feature>
<organism evidence="8">
    <name type="scientific">Cyanothece sp. (strain PCC 7425 / ATCC 29141)</name>
    <dbReference type="NCBI Taxonomy" id="395961"/>
    <lineage>
        <taxon>Bacteria</taxon>
        <taxon>Bacillati</taxon>
        <taxon>Cyanobacteriota</taxon>
        <taxon>Cyanophyceae</taxon>
        <taxon>Gomontiellales</taxon>
        <taxon>Cyanothecaceae</taxon>
        <taxon>Cyanothece</taxon>
    </lineage>
</organism>
<dbReference type="HOGENOM" id="CLU_067329_0_0_3"/>
<feature type="domain" description="EamA" evidence="7">
    <location>
        <begin position="172"/>
        <end position="307"/>
    </location>
</feature>
<evidence type="ECO:0000259" key="7">
    <source>
        <dbReference type="Pfam" id="PF00892"/>
    </source>
</evidence>
<dbReference type="eggNOG" id="COG0697">
    <property type="taxonomic scope" value="Bacteria"/>
</dbReference>
<feature type="transmembrane region" description="Helical" evidence="6">
    <location>
        <begin position="138"/>
        <end position="157"/>
    </location>
</feature>
<name>B8HLL6_CYAP4</name>
<dbReference type="GO" id="GO:0016020">
    <property type="term" value="C:membrane"/>
    <property type="evidence" value="ECO:0007669"/>
    <property type="project" value="UniProtKB-SubCell"/>
</dbReference>
<feature type="transmembrane region" description="Helical" evidence="6">
    <location>
        <begin position="267"/>
        <end position="286"/>
    </location>
</feature>
<dbReference type="AlphaFoldDB" id="B8HLL6"/>
<feature type="domain" description="EamA" evidence="7">
    <location>
        <begin position="35"/>
        <end position="152"/>
    </location>
</feature>
<gene>
    <name evidence="8" type="ordered locus">Cyan7425_1120</name>
</gene>
<feature type="transmembrane region" description="Helical" evidence="6">
    <location>
        <begin position="38"/>
        <end position="60"/>
    </location>
</feature>
<evidence type="ECO:0000256" key="2">
    <source>
        <dbReference type="ARBA" id="ARBA00007362"/>
    </source>
</evidence>
<comment type="subcellular location">
    <subcellularLocation>
        <location evidence="1">Membrane</location>
        <topology evidence="1">Multi-pass membrane protein</topology>
    </subcellularLocation>
</comment>
<sequence length="342" mass="37187">MRLLTPQLYLWLAILIFGAANSVTQKLTRLGMAHQINGHNPISLCNVLFVGNLCALLVFIPIYGKQWRWQNLKQLTRKQWGFMGTVAILAGALAPGLIFQALALTSVNNVILIGRLEPPLTLVLSIWLLRERVHPRQILGAIVALIGVLLILILQPAQPGMMTVGKYFSLGWGDVATALAAIALAISTILGKMGLAQVPLGIFTIFRTTVGTVIFATLALLLYGNHHFREALSPFLWQWMLVYGPIVVVAGQSFWIRGLRGSTISTATLISCFYPIAALLSAYLILAEVPTPAQLTGGGVILIGILLSQKKSRDKANATAEQSKMNLEKVQELENAMGFKGI</sequence>
<feature type="transmembrane region" description="Helical" evidence="6">
    <location>
        <begin position="80"/>
        <end position="104"/>
    </location>
</feature>
<keyword evidence="4 6" id="KW-1133">Transmembrane helix</keyword>
<dbReference type="KEGG" id="cyn:Cyan7425_1120"/>
<keyword evidence="3 6" id="KW-0812">Transmembrane</keyword>
<evidence type="ECO:0000256" key="4">
    <source>
        <dbReference type="ARBA" id="ARBA00022989"/>
    </source>
</evidence>
<protein>
    <recommendedName>
        <fullName evidence="7">EamA domain-containing protein</fullName>
    </recommendedName>
</protein>
<feature type="transmembrane region" description="Helical" evidence="6">
    <location>
        <begin position="292"/>
        <end position="308"/>
    </location>
</feature>
<dbReference type="SUPFAM" id="SSF103481">
    <property type="entry name" value="Multidrug resistance efflux transporter EmrE"/>
    <property type="match status" value="2"/>
</dbReference>
<dbReference type="OrthoDB" id="505666at2"/>
<proteinExistence type="inferred from homology"/>